<accession>A0A9N7VZ01</accession>
<keyword evidence="1" id="KW-0812">Transmembrane</keyword>
<gene>
    <name evidence="2" type="ORF">PLEPLA_LOCUS46009</name>
</gene>
<feature type="transmembrane region" description="Helical" evidence="1">
    <location>
        <begin position="123"/>
        <end position="142"/>
    </location>
</feature>
<organism evidence="2 3">
    <name type="scientific">Pleuronectes platessa</name>
    <name type="common">European plaice</name>
    <dbReference type="NCBI Taxonomy" id="8262"/>
    <lineage>
        <taxon>Eukaryota</taxon>
        <taxon>Metazoa</taxon>
        <taxon>Chordata</taxon>
        <taxon>Craniata</taxon>
        <taxon>Vertebrata</taxon>
        <taxon>Euteleostomi</taxon>
        <taxon>Actinopterygii</taxon>
        <taxon>Neopterygii</taxon>
        <taxon>Teleostei</taxon>
        <taxon>Neoteleostei</taxon>
        <taxon>Acanthomorphata</taxon>
        <taxon>Carangaria</taxon>
        <taxon>Pleuronectiformes</taxon>
        <taxon>Pleuronectoidei</taxon>
        <taxon>Pleuronectidae</taxon>
        <taxon>Pleuronectes</taxon>
    </lineage>
</organism>
<keyword evidence="1" id="KW-0472">Membrane</keyword>
<comment type="caution">
    <text evidence="2">The sequence shown here is derived from an EMBL/GenBank/DDBJ whole genome shotgun (WGS) entry which is preliminary data.</text>
</comment>
<dbReference type="Proteomes" id="UP001153269">
    <property type="component" value="Unassembled WGS sequence"/>
</dbReference>
<keyword evidence="3" id="KW-1185">Reference proteome</keyword>
<evidence type="ECO:0000256" key="1">
    <source>
        <dbReference type="SAM" id="Phobius"/>
    </source>
</evidence>
<sequence>MSFKKSVQRERSIWSIDVGDGASQGSYQTSAICSQSGLRVGQLISSQSCGQLWMVHRRFANRQDCENICSDSALTTFSWRLRLAACASVAHARQRCQAQIEPPASGHVCRFSRLLPQRFNVHFFPPIYVSLVVLLLATTPALKHSSGVDSGYEV</sequence>
<reference evidence="2" key="1">
    <citation type="submission" date="2020-03" db="EMBL/GenBank/DDBJ databases">
        <authorList>
            <person name="Weist P."/>
        </authorList>
    </citation>
    <scope>NUCLEOTIDE SEQUENCE</scope>
</reference>
<evidence type="ECO:0000313" key="2">
    <source>
        <dbReference type="EMBL" id="CAB1458180.1"/>
    </source>
</evidence>
<keyword evidence="1" id="KW-1133">Transmembrane helix</keyword>
<name>A0A9N7VZ01_PLEPL</name>
<proteinExistence type="predicted"/>
<evidence type="ECO:0000313" key="3">
    <source>
        <dbReference type="Proteomes" id="UP001153269"/>
    </source>
</evidence>
<dbReference type="EMBL" id="CADEAL010004375">
    <property type="protein sequence ID" value="CAB1458180.1"/>
    <property type="molecule type" value="Genomic_DNA"/>
</dbReference>
<protein>
    <submittedName>
        <fullName evidence="2">Uncharacterized protein</fullName>
    </submittedName>
</protein>
<dbReference type="AlphaFoldDB" id="A0A9N7VZ01"/>